<dbReference type="RefSeq" id="WP_193781878.1">
    <property type="nucleotide sequence ID" value="NZ_JADDOJ010000091.1"/>
</dbReference>
<sequence length="135" mass="14406">MPHLVILYTPDIEPALDMAGLCRALADTMLALRDQAGQQVFPTGGTRVLAYPATHHAVADGQGEYGFIYLNLRMGAGRSGAVHQQAGDTLMATVRERCAALLASRPVGITLQVDVSPGQVYDAKFSSLHPLFNKA</sequence>
<comment type="caution">
    <text evidence="1">The sequence shown here is derived from an EMBL/GenBank/DDBJ whole genome shotgun (WGS) entry which is preliminary data.</text>
</comment>
<dbReference type="Proteomes" id="UP000715965">
    <property type="component" value="Unassembled WGS sequence"/>
</dbReference>
<evidence type="ECO:0000313" key="2">
    <source>
        <dbReference type="Proteomes" id="UP000715965"/>
    </source>
</evidence>
<dbReference type="InterPro" id="IPR014347">
    <property type="entry name" value="Tautomerase/MIF_sf"/>
</dbReference>
<dbReference type="CDD" id="cd00580">
    <property type="entry name" value="CHMI"/>
    <property type="match status" value="1"/>
</dbReference>
<reference evidence="1 2" key="1">
    <citation type="submission" date="2020-10" db="EMBL/GenBank/DDBJ databases">
        <title>Draft genome of Ramlibacter aquaticus LMG 30558.</title>
        <authorList>
            <person name="Props R."/>
        </authorList>
    </citation>
    <scope>NUCLEOTIDE SEQUENCE [LARGE SCALE GENOMIC DNA]</scope>
    <source>
        <strain evidence="1 2">LMG 30558</strain>
    </source>
</reference>
<keyword evidence="2" id="KW-1185">Reference proteome</keyword>
<proteinExistence type="predicted"/>
<dbReference type="PANTHER" id="PTHR37950:SF1">
    <property type="entry name" value="4-HYDROXYPHENYLACETATE CATABOLISM PROTEIN"/>
    <property type="match status" value="1"/>
</dbReference>
<dbReference type="SUPFAM" id="SSF55331">
    <property type="entry name" value="Tautomerase/MIF"/>
    <property type="match status" value="1"/>
</dbReference>
<dbReference type="Pfam" id="PF02962">
    <property type="entry name" value="CHMI"/>
    <property type="match status" value="1"/>
</dbReference>
<keyword evidence="1" id="KW-0413">Isomerase</keyword>
<organism evidence="1 2">
    <name type="scientific">Ramlibacter aquaticus</name>
    <dbReference type="NCBI Taxonomy" id="2780094"/>
    <lineage>
        <taxon>Bacteria</taxon>
        <taxon>Pseudomonadati</taxon>
        <taxon>Pseudomonadota</taxon>
        <taxon>Betaproteobacteria</taxon>
        <taxon>Burkholderiales</taxon>
        <taxon>Comamonadaceae</taxon>
        <taxon>Ramlibacter</taxon>
    </lineage>
</organism>
<dbReference type="PANTHER" id="PTHR37950">
    <property type="entry name" value="4-HYDROXYPHENYLACETATE CATABOLISM PROTEIN"/>
    <property type="match status" value="1"/>
</dbReference>
<accession>A0ABR9SIY1</accession>
<name>A0ABR9SIY1_9BURK</name>
<dbReference type="InterPro" id="IPR004220">
    <property type="entry name" value="5-COMe_2-OHmuconate_Isoase"/>
</dbReference>
<protein>
    <submittedName>
        <fullName evidence="1">5-carboxymethyl-2-hydroxymuconate isomerase</fullName>
    </submittedName>
</protein>
<dbReference type="Gene3D" id="3.30.429.10">
    <property type="entry name" value="Macrophage Migration Inhibitory Factor"/>
    <property type="match status" value="1"/>
</dbReference>
<evidence type="ECO:0000313" key="1">
    <source>
        <dbReference type="EMBL" id="MBE7942323.1"/>
    </source>
</evidence>
<dbReference type="GO" id="GO:0016853">
    <property type="term" value="F:isomerase activity"/>
    <property type="evidence" value="ECO:0007669"/>
    <property type="project" value="UniProtKB-KW"/>
</dbReference>
<gene>
    <name evidence="1" type="ORF">IM725_17270</name>
</gene>
<dbReference type="EMBL" id="JADDOJ010000091">
    <property type="protein sequence ID" value="MBE7942323.1"/>
    <property type="molecule type" value="Genomic_DNA"/>
</dbReference>